<dbReference type="InterPro" id="IPR003598">
    <property type="entry name" value="Ig_sub2"/>
</dbReference>
<dbReference type="HOGENOM" id="CLU_000580_0_0_1"/>
<dbReference type="InterPro" id="IPR050467">
    <property type="entry name" value="LRFN"/>
</dbReference>
<reference evidence="10 11" key="1">
    <citation type="submission" date="2009-06" db="EMBL/GenBank/DDBJ databases">
        <title>The Genome Sequence of Loxodonta africana (African elephant).</title>
        <authorList>
            <person name="Di Palma F."/>
            <person name="Heiman D."/>
            <person name="Young S."/>
            <person name="Johnson J."/>
            <person name="Lander E.S."/>
            <person name="Lindblad-Toh K."/>
        </authorList>
    </citation>
    <scope>NUCLEOTIDE SEQUENCE [LARGE SCALE GENOMIC DNA]</scope>
    <source>
        <strain evidence="10 11">Isolate ISIS603380</strain>
    </source>
</reference>
<evidence type="ECO:0000256" key="3">
    <source>
        <dbReference type="ARBA" id="ARBA00022614"/>
    </source>
</evidence>
<feature type="domain" description="Ig-like" evidence="9">
    <location>
        <begin position="557"/>
        <end position="646"/>
    </location>
</feature>
<dbReference type="InterPro" id="IPR032675">
    <property type="entry name" value="LRR_dom_sf"/>
</dbReference>
<dbReference type="SMART" id="SM00013">
    <property type="entry name" value="LRRNT"/>
    <property type="match status" value="1"/>
</dbReference>
<evidence type="ECO:0000256" key="4">
    <source>
        <dbReference type="ARBA" id="ARBA00022729"/>
    </source>
</evidence>
<feature type="compositionally biased region" description="Basic residues" evidence="8">
    <location>
        <begin position="1120"/>
        <end position="1134"/>
    </location>
</feature>
<feature type="compositionally biased region" description="Polar residues" evidence="8">
    <location>
        <begin position="1080"/>
        <end position="1096"/>
    </location>
</feature>
<evidence type="ECO:0000256" key="8">
    <source>
        <dbReference type="SAM" id="MobiDB-lite"/>
    </source>
</evidence>
<dbReference type="FunFam" id="2.60.40.10:FF:001306">
    <property type="entry name" value="Matrix remodeling associated 5"/>
    <property type="match status" value="1"/>
</dbReference>
<keyword evidence="2" id="KW-0964">Secreted</keyword>
<feature type="region of interest" description="Disordered" evidence="8">
    <location>
        <begin position="916"/>
        <end position="946"/>
    </location>
</feature>
<feature type="region of interest" description="Disordered" evidence="8">
    <location>
        <begin position="1265"/>
        <end position="1339"/>
    </location>
</feature>
<dbReference type="SMART" id="SM00369">
    <property type="entry name" value="LRR_TYP"/>
    <property type="match status" value="6"/>
</dbReference>
<dbReference type="InterPro" id="IPR003591">
    <property type="entry name" value="Leu-rich_rpt_typical-subtyp"/>
</dbReference>
<reference evidence="10" key="2">
    <citation type="submission" date="2025-08" db="UniProtKB">
        <authorList>
            <consortium name="Ensembl"/>
        </authorList>
    </citation>
    <scope>IDENTIFICATION</scope>
    <source>
        <strain evidence="10">Isolate ISIS603380</strain>
    </source>
</reference>
<dbReference type="FunFam" id="2.60.40.10:FF:001402">
    <property type="entry name" value="Matrix remodeling associated 5"/>
    <property type="match status" value="1"/>
</dbReference>
<keyword evidence="7" id="KW-0325">Glycoprotein</keyword>
<feature type="domain" description="Ig-like" evidence="9">
    <location>
        <begin position="1993"/>
        <end position="2092"/>
    </location>
</feature>
<dbReference type="Gene3D" id="2.60.40.10">
    <property type="entry name" value="Immunoglobulins"/>
    <property type="match status" value="12"/>
</dbReference>
<feature type="region of interest" description="Disordered" evidence="8">
    <location>
        <begin position="754"/>
        <end position="786"/>
    </location>
</feature>
<feature type="compositionally biased region" description="Polar residues" evidence="8">
    <location>
        <begin position="1135"/>
        <end position="1145"/>
    </location>
</feature>
<keyword evidence="3" id="KW-0433">Leucine-rich repeat</keyword>
<gene>
    <name evidence="10" type="primary">MXRA5</name>
</gene>
<dbReference type="FunFam" id="2.60.40.10:FF:001017">
    <property type="entry name" value="Matrix remodeling associated 5"/>
    <property type="match status" value="1"/>
</dbReference>
<feature type="compositionally biased region" description="Basic and acidic residues" evidence="8">
    <location>
        <begin position="994"/>
        <end position="1011"/>
    </location>
</feature>
<feature type="compositionally biased region" description="Polar residues" evidence="8">
    <location>
        <begin position="842"/>
        <end position="860"/>
    </location>
</feature>
<feature type="compositionally biased region" description="Low complexity" evidence="8">
    <location>
        <begin position="772"/>
        <end position="784"/>
    </location>
</feature>
<dbReference type="PANTHER" id="PTHR45842">
    <property type="entry name" value="SYNAPTIC ADHESION-LIKE MOLECULE SALM"/>
    <property type="match status" value="1"/>
</dbReference>
<feature type="domain" description="Ig-like" evidence="9">
    <location>
        <begin position="2095"/>
        <end position="2181"/>
    </location>
</feature>
<dbReference type="Proteomes" id="UP000007646">
    <property type="component" value="Unassembled WGS sequence"/>
</dbReference>
<organism evidence="10 11">
    <name type="scientific">Loxodonta africana</name>
    <name type="common">African elephant</name>
    <dbReference type="NCBI Taxonomy" id="9785"/>
    <lineage>
        <taxon>Eukaryota</taxon>
        <taxon>Metazoa</taxon>
        <taxon>Chordata</taxon>
        <taxon>Craniata</taxon>
        <taxon>Vertebrata</taxon>
        <taxon>Euteleostomi</taxon>
        <taxon>Mammalia</taxon>
        <taxon>Eutheria</taxon>
        <taxon>Afrotheria</taxon>
        <taxon>Proboscidea</taxon>
        <taxon>Elephantidae</taxon>
        <taxon>Loxodonta</taxon>
    </lineage>
</organism>
<feature type="region of interest" description="Disordered" evidence="8">
    <location>
        <begin position="1047"/>
        <end position="1145"/>
    </location>
</feature>
<dbReference type="Gene3D" id="3.80.10.10">
    <property type="entry name" value="Ribonuclease Inhibitor"/>
    <property type="match status" value="2"/>
</dbReference>
<dbReference type="InterPro" id="IPR001611">
    <property type="entry name" value="Leu-rich_rpt"/>
</dbReference>
<feature type="compositionally biased region" description="Polar residues" evidence="8">
    <location>
        <begin position="933"/>
        <end position="942"/>
    </location>
</feature>
<dbReference type="FunFam" id="2.60.40.10:FF:001433">
    <property type="entry name" value="Matrix remodeling associated 5"/>
    <property type="match status" value="1"/>
</dbReference>
<feature type="domain" description="Ig-like" evidence="9">
    <location>
        <begin position="2190"/>
        <end position="2284"/>
    </location>
</feature>
<evidence type="ECO:0000313" key="10">
    <source>
        <dbReference type="Ensembl" id="ENSLAFP00000021444.1"/>
    </source>
</evidence>
<dbReference type="InterPro" id="IPR000483">
    <property type="entry name" value="Cys-rich_flank_reg_C"/>
</dbReference>
<feature type="domain" description="Ig-like" evidence="9">
    <location>
        <begin position="1605"/>
        <end position="1698"/>
    </location>
</feature>
<feature type="compositionally biased region" description="Low complexity" evidence="8">
    <location>
        <begin position="1416"/>
        <end position="1426"/>
    </location>
</feature>
<evidence type="ECO:0000259" key="9">
    <source>
        <dbReference type="PROSITE" id="PS50835"/>
    </source>
</evidence>
<dbReference type="FunFam" id="2.60.40.10:FF:000537">
    <property type="entry name" value="immunoglobulin superfamily member 10"/>
    <property type="match status" value="1"/>
</dbReference>
<dbReference type="SMART" id="SM00082">
    <property type="entry name" value="LRRCT"/>
    <property type="match status" value="1"/>
</dbReference>
<feature type="compositionally biased region" description="Polar residues" evidence="8">
    <location>
        <begin position="1443"/>
        <end position="1460"/>
    </location>
</feature>
<feature type="region of interest" description="Disordered" evidence="8">
    <location>
        <begin position="1222"/>
        <end position="1243"/>
    </location>
</feature>
<evidence type="ECO:0000256" key="2">
    <source>
        <dbReference type="ARBA" id="ARBA00022525"/>
    </source>
</evidence>
<accession>G3U0T6</accession>
<feature type="region of interest" description="Disordered" evidence="8">
    <location>
        <begin position="979"/>
        <end position="1026"/>
    </location>
</feature>
<feature type="domain" description="Ig-like" evidence="9">
    <location>
        <begin position="2483"/>
        <end position="2578"/>
    </location>
</feature>
<dbReference type="FunFam" id="2.60.40.10:FF:000621">
    <property type="entry name" value="Immunoglobulin superfamily member 10"/>
    <property type="match status" value="1"/>
</dbReference>
<feature type="region of interest" description="Disordered" evidence="8">
    <location>
        <begin position="1416"/>
        <end position="1478"/>
    </location>
</feature>
<dbReference type="FunFam" id="2.60.40.10:FF:001377">
    <property type="entry name" value="Matrix remodeling associated 5"/>
    <property type="match status" value="1"/>
</dbReference>
<dbReference type="Pfam" id="PF07679">
    <property type="entry name" value="I-set"/>
    <property type="match status" value="7"/>
</dbReference>
<reference evidence="10" key="3">
    <citation type="submission" date="2025-09" db="UniProtKB">
        <authorList>
            <consortium name="Ensembl"/>
        </authorList>
    </citation>
    <scope>IDENTIFICATION</scope>
    <source>
        <strain evidence="10">Isolate ISIS603380</strain>
    </source>
</reference>
<protein>
    <submittedName>
        <fullName evidence="10">Matrix remodeling associated 5</fullName>
    </submittedName>
</protein>
<dbReference type="InterPro" id="IPR013106">
    <property type="entry name" value="Ig_V-set"/>
</dbReference>
<sequence>QACPHPCACYVPSEVHCTFRSLASVPAGISKHVERINLGFNSIQAVSETSFAGLTKLELLMVHGNEIPSIPDGALRDLSSLQVFKFSYNKLRVITGQTLRGLSSLVRLHVDHNKIEFIHPQAFHGLMSLRLLHLEGNLLRQLHPGTFSTFSFLDYFRLSTVRHLYLAENKISSLPTGMLQNMPLLENLYLHGNPWACSCEMKWFLEWEEEKPGILKCKKDKAYEGGQLCAVCSSPKKLHKQEIHKLKDIACSKPLIESPLRQNRSGSSEEEQGQEEEDGDDQLSLDSFHLPTWNVSLNMTDEHGNTVDLVCSIKKPTDVYKILLNQTDPLEIEVNATVALDFECPMTRENYEKLWKLIAYYSEVPLKLHRAVKLSKDPGVHYEYRQDADDDALYYTGVKAHILAEPGWVMQPSVDIQLNRRQSTARKVLLSYYTWFSQTMSAKDVRRTRSRSWVMVETSEAMQRAQTVLEGSSFQLGCNVRASESPAIFWVLPDGSVLKAPMEDSESRFSVLSGGQLRIKSAEYSDSGLYHCVAQVTDEMDRIVYRVAVQTLVTQPPGGHTVTITKSPGEPVVLPCSALAIPEAQLSWVLPSKRIMSHLANTSHAYMLGNGTLSIPKVQASDGGYYRCVAVNLQGADHFTVGVTVNKIRGDVIEDEGGSGIGSEDKTPRRVLHPMDQEVFIKTKDEASVGGKKTKKGRRKWKLWKNPEKEPETNVAEGRRAFESRRRINVANKQINPERWADILARVRGRNLPKGTEVTQAVPPPSVSPEQTTTSAEDSSADTSIFNEEEEVLNTISSARIALEHDRDGGVLAEPTVTSMQLEDVLDQEISEKTEDSAPTEADSSVPTQMSLPHESSSPLQILDTSYEEPTYEEVATEGWSTVPSIASVPPPTSKVDELPLDAISLAEAETETYLYPDPKTDSQPAEDKMEDLTSTGFTPTPTWWAVDPRTSEPLGEPDVPAQTNLQGQTDGMKPMQGGLGTQGNSLIPGEGNVLERDPTGSRRPESEELRGMGSLAPFTLPRESTPDTLLARDSITVSMMTLEPKTASPTELTTHPFRKKPNGRKKLRPHRFRHRHKQTPPTTSAPTETFSTRPTQVPEMKVPSKLEMGKPAEPVTKGTPRRKHSKKQNKHRYTTSTVSSTDSLPKTIYLPQNKLKSKRLPQSHISPHQIGRKLRSITMSQTSMTMKLALQPPLSQELTSHHLLARWSPLWKDLCWTSPTTAQPQRVETGRPPSSAWETRTDPPLWKELENTYFPSEFSPSAAISTLSQQGEDAASATVSSVRLESPSSQAETTTRGQDQQKPTLATTHPEIRPQDHASTPGSLKEPAFPFPPTMSMPLVQTTTKFTPLSTTTSQTQTESKENVLLNYETEAPQLTNEGTRYILKPKEVSTPSSKQDNVNFSPKQEFVNKPFVTPKLTTTTTPLPLHRPKPSTPRKFDDRGTNQFNANPKVFGSNNIPDQRSPAGKPPSSRLPHHSNGRFPFFFNRTFVFPQLGSTLKPQTPTTPASVTRERKVNPDSYNRILSQSVNHMDFGPPAPPLLHPPRATVPPSTNAHNIPPVHSTQSSIPFTMSSGQPSRNFHQSSSKLFSIGGLPASKFWMLGEKPQIITKSPQSVFVTAETDAVFPCEATGKPTPFVTWTKVSTGALMTPSTRTQRFEVLNNGTLVIRKVQVQDHGQYLCTAKNLHGVDTMPVLLTVTTQQPQILASHYQDVTVYLGDTIAMECLAKGTPVPQISWIFPDRRVWHTVSPVEGRVTLHENRTLSIKEASFSDRGVYKCVASNAAGADSLAIRLHVAALPPVIHQEKQENISLPPGLSIHIHCTAKAAPLPSVRWVLGDGTQVRPSQFIRGNLFVFPNGTLYIRNLSPKDSGRYECVAANLVGSARRTVQLTVQRTAANARITGTSPRRTDVRYGGTLRLDCSASGDPPRTQWRLPSQRMVDALFSFDPRIKVFANGTLLVKSVTDKDAGDYLCVARNKIGDDYVVLKVNVVMKPAKIEHKENDHKVFYGGDLKVDCVATGLPNPEISWSLPDGSLVNSFMQSDDSGGRTKRYVVFNNGTLYFNEVGMREEGDYTCFAENQVGKDEMTVRVKVVAEPAAIRNKTYSVIQVPYGDVVTVTCEAKGEPTPRVTWLSPTNRLIPASSDKYQVYQDGTLLIHKAQRSDSGNYTCVVRNSAGEDRKVVWIQVQVQPPKINGNRNAITTVREIAAGGSRKLIDCRAEGIPAPKALWAFPEGVVLPAPYYGNRITVHRNGTLDIRNLRKSDSVQFVCIARNEGGEARLIVQLTVLDPVEKPVFHDPVSEKIIAMAGHTISLNCSAAGTPAPTLVWVLPNGTELQGGRQLQRFYHKSDGRLHISSLSSADAGAYRCVARNSAGYSERLVSLKVGLRPGASSQHQHVVTIINGETLQLPCLIQASRPARFSWTLPNGMVLEVPQEVGRFALLENGTLTVHEASVFDRGTYTCKADTEYGPSVMSVPVIVIAYPPRITSEATPVIYARPGSTVKINCLAMGIPKAQITWELPDKSHLTAGTQARIYGNKFLQPQGSLTIQQASPRDAGFYKCTAKNILGRDSKTTYIHVF</sequence>
<feature type="domain" description="Ig-like" evidence="9">
    <location>
        <begin position="1702"/>
        <end position="1793"/>
    </location>
</feature>
<evidence type="ECO:0000256" key="7">
    <source>
        <dbReference type="ARBA" id="ARBA00023180"/>
    </source>
</evidence>
<comment type="subcellular location">
    <subcellularLocation>
        <location evidence="1">Secreted</location>
    </subcellularLocation>
</comment>
<dbReference type="SMART" id="SM00408">
    <property type="entry name" value="IGc2"/>
    <property type="match status" value="12"/>
</dbReference>
<feature type="compositionally biased region" description="Acidic residues" evidence="8">
    <location>
        <begin position="268"/>
        <end position="283"/>
    </location>
</feature>
<dbReference type="InterPro" id="IPR000372">
    <property type="entry name" value="LRRNT"/>
</dbReference>
<dbReference type="GeneTree" id="ENSGT00940000159942"/>
<feature type="domain" description="Ig-like" evidence="9">
    <location>
        <begin position="2292"/>
        <end position="2380"/>
    </location>
</feature>
<feature type="region of interest" description="Disordered" evidence="8">
    <location>
        <begin position="830"/>
        <end position="860"/>
    </location>
</feature>
<dbReference type="InterPro" id="IPR013783">
    <property type="entry name" value="Ig-like_fold"/>
</dbReference>
<feature type="domain" description="Ig-like" evidence="9">
    <location>
        <begin position="2387"/>
        <end position="2477"/>
    </location>
</feature>
<dbReference type="FunFam" id="2.60.40.10:FF:001146">
    <property type="entry name" value="Matrix remodeling associated 5"/>
    <property type="match status" value="1"/>
</dbReference>
<evidence type="ECO:0000256" key="1">
    <source>
        <dbReference type="ARBA" id="ARBA00004613"/>
    </source>
</evidence>
<dbReference type="InterPro" id="IPR003599">
    <property type="entry name" value="Ig_sub"/>
</dbReference>
<keyword evidence="6" id="KW-1015">Disulfide bond</keyword>
<dbReference type="Pfam" id="PF13855">
    <property type="entry name" value="LRR_8"/>
    <property type="match status" value="1"/>
</dbReference>
<dbReference type="FunFam" id="3.80.10.10:FF:000103">
    <property type="entry name" value="Immunoglobulin superfamily member 10"/>
    <property type="match status" value="1"/>
</dbReference>
<dbReference type="CDD" id="cd00096">
    <property type="entry name" value="Ig"/>
    <property type="match status" value="3"/>
</dbReference>
<feature type="domain" description="Ig-like" evidence="9">
    <location>
        <begin position="1898"/>
        <end position="1990"/>
    </location>
</feature>
<dbReference type="Pfam" id="PF13927">
    <property type="entry name" value="Ig_3"/>
    <property type="match status" value="5"/>
</dbReference>
<feature type="region of interest" description="Disordered" evidence="8">
    <location>
        <begin position="259"/>
        <end position="283"/>
    </location>
</feature>
<dbReference type="FunFam" id="2.60.40.10:FF:001290">
    <property type="entry name" value="Matrix remodeling associated 5"/>
    <property type="match status" value="1"/>
</dbReference>
<dbReference type="PANTHER" id="PTHR45842:SF4">
    <property type="entry name" value="MATRIX-REMODELING-ASSOCIATED PROTEIN 5"/>
    <property type="match status" value="1"/>
</dbReference>
<dbReference type="InterPro" id="IPR036179">
    <property type="entry name" value="Ig-like_dom_sf"/>
</dbReference>
<name>G3U0T6_LOXAF</name>
<dbReference type="SUPFAM" id="SSF48726">
    <property type="entry name" value="Immunoglobulin"/>
    <property type="match status" value="12"/>
</dbReference>
<dbReference type="FunFam" id="2.60.40.10:FF:001502">
    <property type="entry name" value="Matrix remodeling associated 5"/>
    <property type="match status" value="1"/>
</dbReference>
<dbReference type="Ensembl" id="ENSLAFT00000035851.1">
    <property type="protein sequence ID" value="ENSLAFP00000021444.1"/>
    <property type="gene ID" value="ENSLAFG00000002186.4"/>
</dbReference>
<dbReference type="InterPro" id="IPR013098">
    <property type="entry name" value="Ig_I-set"/>
</dbReference>
<dbReference type="PROSITE" id="PS50835">
    <property type="entry name" value="IG_LIKE"/>
    <property type="match status" value="12"/>
</dbReference>
<evidence type="ECO:0000256" key="5">
    <source>
        <dbReference type="ARBA" id="ARBA00022737"/>
    </source>
</evidence>
<keyword evidence="5" id="KW-0677">Repeat</keyword>
<dbReference type="InterPro" id="IPR007110">
    <property type="entry name" value="Ig-like_dom"/>
</dbReference>
<feature type="domain" description="Ig-like" evidence="9">
    <location>
        <begin position="457"/>
        <end position="544"/>
    </location>
</feature>
<dbReference type="GO" id="GO:0005576">
    <property type="term" value="C:extracellular region"/>
    <property type="evidence" value="ECO:0007669"/>
    <property type="project" value="UniProtKB-SubCell"/>
</dbReference>
<dbReference type="SMART" id="SM00406">
    <property type="entry name" value="IGv"/>
    <property type="match status" value="4"/>
</dbReference>
<keyword evidence="11" id="KW-1185">Reference proteome</keyword>
<dbReference type="SMART" id="SM00409">
    <property type="entry name" value="IG"/>
    <property type="match status" value="12"/>
</dbReference>
<dbReference type="SUPFAM" id="SSF52058">
    <property type="entry name" value="L domain-like"/>
    <property type="match status" value="1"/>
</dbReference>
<proteinExistence type="predicted"/>
<evidence type="ECO:0000256" key="6">
    <source>
        <dbReference type="ARBA" id="ARBA00023157"/>
    </source>
</evidence>
<feature type="domain" description="Ig-like" evidence="9">
    <location>
        <begin position="1798"/>
        <end position="1892"/>
    </location>
</feature>
<feature type="compositionally biased region" description="Basic residues" evidence="8">
    <location>
        <begin position="1057"/>
        <end position="1079"/>
    </location>
</feature>
<feature type="compositionally biased region" description="Polar residues" evidence="8">
    <location>
        <begin position="1265"/>
        <end position="1308"/>
    </location>
</feature>
<evidence type="ECO:0000313" key="11">
    <source>
        <dbReference type="Proteomes" id="UP000007646"/>
    </source>
</evidence>
<keyword evidence="4" id="KW-0732">Signal</keyword>